<evidence type="ECO:0000313" key="1">
    <source>
        <dbReference type="EMBL" id="JAD65047.1"/>
    </source>
</evidence>
<name>A0A0A9C0L0_ARUDO</name>
<dbReference type="EMBL" id="GBRH01232848">
    <property type="protein sequence ID" value="JAD65047.1"/>
    <property type="molecule type" value="Transcribed_RNA"/>
</dbReference>
<reference evidence="1" key="1">
    <citation type="submission" date="2014-09" db="EMBL/GenBank/DDBJ databases">
        <authorList>
            <person name="Magalhaes I.L.F."/>
            <person name="Oliveira U."/>
            <person name="Santos F.R."/>
            <person name="Vidigal T.H.D.A."/>
            <person name="Brescovit A.D."/>
            <person name="Santos A.J."/>
        </authorList>
    </citation>
    <scope>NUCLEOTIDE SEQUENCE</scope>
    <source>
        <tissue evidence="1">Shoot tissue taken approximately 20 cm above the soil surface</tissue>
    </source>
</reference>
<accession>A0A0A9C0L0</accession>
<dbReference type="AlphaFoldDB" id="A0A0A9C0L0"/>
<sequence>MTDQVPALKTCPSITMCPCRVKNIKLLMCTGYGTASTNNTQMCINMMGYPHTRKLKQQITFSSCMRRMN</sequence>
<organism evidence="1">
    <name type="scientific">Arundo donax</name>
    <name type="common">Giant reed</name>
    <name type="synonym">Donax arundinaceus</name>
    <dbReference type="NCBI Taxonomy" id="35708"/>
    <lineage>
        <taxon>Eukaryota</taxon>
        <taxon>Viridiplantae</taxon>
        <taxon>Streptophyta</taxon>
        <taxon>Embryophyta</taxon>
        <taxon>Tracheophyta</taxon>
        <taxon>Spermatophyta</taxon>
        <taxon>Magnoliopsida</taxon>
        <taxon>Liliopsida</taxon>
        <taxon>Poales</taxon>
        <taxon>Poaceae</taxon>
        <taxon>PACMAD clade</taxon>
        <taxon>Arundinoideae</taxon>
        <taxon>Arundineae</taxon>
        <taxon>Arundo</taxon>
    </lineage>
</organism>
<proteinExistence type="predicted"/>
<protein>
    <submittedName>
        <fullName evidence="1">Uncharacterized protein</fullName>
    </submittedName>
</protein>
<reference evidence="1" key="2">
    <citation type="journal article" date="2015" name="Data Brief">
        <title>Shoot transcriptome of the giant reed, Arundo donax.</title>
        <authorList>
            <person name="Barrero R.A."/>
            <person name="Guerrero F.D."/>
            <person name="Moolhuijzen P."/>
            <person name="Goolsby J.A."/>
            <person name="Tidwell J."/>
            <person name="Bellgard S.E."/>
            <person name="Bellgard M.I."/>
        </authorList>
    </citation>
    <scope>NUCLEOTIDE SEQUENCE</scope>
    <source>
        <tissue evidence="1">Shoot tissue taken approximately 20 cm above the soil surface</tissue>
    </source>
</reference>